<evidence type="ECO:0000313" key="2">
    <source>
        <dbReference type="EMBL" id="KAH7067057.1"/>
    </source>
</evidence>
<keyword evidence="3" id="KW-1185">Reference proteome</keyword>
<evidence type="ECO:0000313" key="3">
    <source>
        <dbReference type="Proteomes" id="UP000813461"/>
    </source>
</evidence>
<gene>
    <name evidence="2" type="ORF">FB567DRAFT_616188</name>
</gene>
<name>A0A8K0QRS1_9PLEO</name>
<accession>A0A8K0QRS1</accession>
<dbReference type="Proteomes" id="UP000813461">
    <property type="component" value="Unassembled WGS sequence"/>
</dbReference>
<proteinExistence type="predicted"/>
<feature type="region of interest" description="Disordered" evidence="1">
    <location>
        <begin position="232"/>
        <end position="276"/>
    </location>
</feature>
<reference evidence="2" key="1">
    <citation type="journal article" date="2021" name="Nat. Commun.">
        <title>Genetic determinants of endophytism in the Arabidopsis root mycobiome.</title>
        <authorList>
            <person name="Mesny F."/>
            <person name="Miyauchi S."/>
            <person name="Thiergart T."/>
            <person name="Pickel B."/>
            <person name="Atanasova L."/>
            <person name="Karlsson M."/>
            <person name="Huettel B."/>
            <person name="Barry K.W."/>
            <person name="Haridas S."/>
            <person name="Chen C."/>
            <person name="Bauer D."/>
            <person name="Andreopoulos W."/>
            <person name="Pangilinan J."/>
            <person name="LaButti K."/>
            <person name="Riley R."/>
            <person name="Lipzen A."/>
            <person name="Clum A."/>
            <person name="Drula E."/>
            <person name="Henrissat B."/>
            <person name="Kohler A."/>
            <person name="Grigoriev I.V."/>
            <person name="Martin F.M."/>
            <person name="Hacquard S."/>
        </authorList>
    </citation>
    <scope>NUCLEOTIDE SEQUENCE</scope>
    <source>
        <strain evidence="2">MPI-SDFR-AT-0120</strain>
    </source>
</reference>
<organism evidence="2 3">
    <name type="scientific">Paraphoma chrysanthemicola</name>
    <dbReference type="NCBI Taxonomy" id="798071"/>
    <lineage>
        <taxon>Eukaryota</taxon>
        <taxon>Fungi</taxon>
        <taxon>Dikarya</taxon>
        <taxon>Ascomycota</taxon>
        <taxon>Pezizomycotina</taxon>
        <taxon>Dothideomycetes</taxon>
        <taxon>Pleosporomycetidae</taxon>
        <taxon>Pleosporales</taxon>
        <taxon>Pleosporineae</taxon>
        <taxon>Phaeosphaeriaceae</taxon>
        <taxon>Paraphoma</taxon>
    </lineage>
</organism>
<sequence length="276" mass="30735">MRRYETICTTHVDWATNHAGRRKRSRLGRRGSTRTTPAVILDATVGPVSDRKKGFVTLSAPSMCEWSHSQRQVRLCRPRHQQGDSQGFMLKATYAILDHTYHPRNNVRHIWEAYDLGTTTWTSHPIKLTLYTMRHVLTSTCNNGCTLSHLLETLLRTLGPDRPVSAMGRGRRLYEVGYHTGDVSSNAMHSLPSTSRPAYVARDATADTPSPPACSCTRQPIAATYILITERRGRTAAARRNNSPAQRQEGIPPPQRSLDSGGNRHKGDTADGTPLQ</sequence>
<protein>
    <submittedName>
        <fullName evidence="2">Uncharacterized protein</fullName>
    </submittedName>
</protein>
<dbReference type="AlphaFoldDB" id="A0A8K0QRS1"/>
<evidence type="ECO:0000256" key="1">
    <source>
        <dbReference type="SAM" id="MobiDB-lite"/>
    </source>
</evidence>
<dbReference type="EMBL" id="JAGMVJ010000037">
    <property type="protein sequence ID" value="KAH7067057.1"/>
    <property type="molecule type" value="Genomic_DNA"/>
</dbReference>
<comment type="caution">
    <text evidence="2">The sequence shown here is derived from an EMBL/GenBank/DDBJ whole genome shotgun (WGS) entry which is preliminary data.</text>
</comment>